<dbReference type="OrthoDB" id="43567at2157"/>
<proteinExistence type="inferred from homology"/>
<dbReference type="InterPro" id="IPR001268">
    <property type="entry name" value="NADH_UbQ_OxRdtase_30kDa_su"/>
</dbReference>
<comment type="similarity">
    <text evidence="1">Belongs to the complex I 30 kDa subunit family.</text>
</comment>
<dbReference type="Gene3D" id="3.30.460.80">
    <property type="entry name" value="NADH:ubiquinone oxidoreductase, 30kDa subunit"/>
    <property type="match status" value="1"/>
</dbReference>
<feature type="domain" description="NADH:ubiquinone oxidoreductase 30kDa subunit" evidence="2">
    <location>
        <begin position="33"/>
        <end position="154"/>
    </location>
</feature>
<organism evidence="3 4">
    <name type="scientific">Pyrococcus kukulkanii</name>
    <dbReference type="NCBI Taxonomy" id="1609559"/>
    <lineage>
        <taxon>Archaea</taxon>
        <taxon>Methanobacteriati</taxon>
        <taxon>Methanobacteriota</taxon>
        <taxon>Thermococci</taxon>
        <taxon>Thermococcales</taxon>
        <taxon>Thermococcaceae</taxon>
        <taxon>Pyrococcus</taxon>
    </lineage>
</organism>
<dbReference type="PANTHER" id="PTHR10884">
    <property type="entry name" value="NADH DEHYDROGENASE UBIQUINONE IRON-SULFUR PROTEIN 3"/>
    <property type="match status" value="1"/>
</dbReference>
<reference evidence="3 4" key="2">
    <citation type="journal article" date="2016" name="Int. J. Syst. Evol. Microbiol.">
        <title>Pyrococcus kukulkanii sp. nov., a hyperthermophilic, piezophilic archaeon isolated from a deep-sea hydrothermal vent.</title>
        <authorList>
            <person name="Callac N."/>
            <person name="Oger P."/>
            <person name="Lesongeur F."/>
            <person name="Rattray J.E."/>
            <person name="Vannier P."/>
            <person name="Michoud G."/>
            <person name="Beauverger M."/>
            <person name="Gayet N."/>
            <person name="Rouxel O."/>
            <person name="Jebbar M."/>
            <person name="Godfroy A."/>
        </authorList>
    </citation>
    <scope>NUCLEOTIDE SEQUENCE [LARGE SCALE GENOMIC DNA]</scope>
    <source>
        <strain evidence="3 4">NCB100</strain>
    </source>
</reference>
<dbReference type="PATRIC" id="fig|1609559.3.peg.2059"/>
<accession>A0A127BBR5</accession>
<dbReference type="Proteomes" id="UP000070587">
    <property type="component" value="Chromosome"/>
</dbReference>
<evidence type="ECO:0000313" key="3">
    <source>
        <dbReference type="EMBL" id="AMM54778.1"/>
    </source>
</evidence>
<evidence type="ECO:0000259" key="2">
    <source>
        <dbReference type="Pfam" id="PF00329"/>
    </source>
</evidence>
<dbReference type="STRING" id="1609559.TQ32_09965"/>
<dbReference type="NCBIfam" id="NF004738">
    <property type="entry name" value="PRK06074.2-5"/>
    <property type="match status" value="1"/>
</dbReference>
<dbReference type="Pfam" id="PF00329">
    <property type="entry name" value="Complex1_30kDa"/>
    <property type="match status" value="1"/>
</dbReference>
<dbReference type="InterPro" id="IPR037232">
    <property type="entry name" value="NADH_quin_OxRdtase_su_C/D-like"/>
</dbReference>
<gene>
    <name evidence="3" type="ORF">TQ32_09965</name>
</gene>
<protein>
    <submittedName>
        <fullName evidence="3">NADH dehydrogenase</fullName>
    </submittedName>
</protein>
<dbReference type="EMBL" id="CP010835">
    <property type="protein sequence ID" value="AMM54778.1"/>
    <property type="molecule type" value="Genomic_DNA"/>
</dbReference>
<name>A0A127BBR5_9EURY</name>
<dbReference type="GeneID" id="28492167"/>
<dbReference type="AlphaFoldDB" id="A0A127BBR5"/>
<dbReference type="PANTHER" id="PTHR10884:SF14">
    <property type="entry name" value="NADH DEHYDROGENASE [UBIQUINONE] IRON-SULFUR PROTEIN 3, MITOCHONDRIAL"/>
    <property type="match status" value="1"/>
</dbReference>
<reference evidence="4" key="1">
    <citation type="submission" date="2015-02" db="EMBL/GenBank/DDBJ databases">
        <title>Pyrococcus kukulkanii sp. nov., a novel hyperthermophilic archaeon isolated from a deep-sea hydrothermal vent at the Guaymas Basin.</title>
        <authorList>
            <person name="Oger P.M."/>
            <person name="Callac N."/>
            <person name="Jebbar M."/>
            <person name="Godfroy A."/>
        </authorList>
    </citation>
    <scope>NUCLEOTIDE SEQUENCE [LARGE SCALE GENOMIC DNA]</scope>
    <source>
        <strain evidence="4">NCB100</strain>
    </source>
</reference>
<dbReference type="GO" id="GO:0008137">
    <property type="term" value="F:NADH dehydrogenase (ubiquinone) activity"/>
    <property type="evidence" value="ECO:0007669"/>
    <property type="project" value="InterPro"/>
</dbReference>
<evidence type="ECO:0000256" key="1">
    <source>
        <dbReference type="ARBA" id="ARBA00007569"/>
    </source>
</evidence>
<dbReference type="RefSeq" id="WP_068324147.1">
    <property type="nucleotide sequence ID" value="NZ_CP010835.1"/>
</dbReference>
<sequence length="174" mass="20990">MTWEIGEEIVKKILEKAPYAEGRVRRERRLEFKIPAERIREFLMIMKENNFPLMLQISAVDWVRDGEIELVYHLMNIELGTHAMVKVRIPRDLDKAKMPTVRDIYPAAETYERDVHDFFGVYFEGNDKMEMPWILDDPERGLYPHRKDFDMLGYVKKKYKILDRFDENKDKYVI</sequence>
<dbReference type="KEGG" id="pyc:TQ32_09965"/>
<dbReference type="SUPFAM" id="SSF143243">
    <property type="entry name" value="Nqo5-like"/>
    <property type="match status" value="1"/>
</dbReference>
<evidence type="ECO:0000313" key="4">
    <source>
        <dbReference type="Proteomes" id="UP000070587"/>
    </source>
</evidence>